<accession>A0AAV6M458</accession>
<evidence type="ECO:0000256" key="1">
    <source>
        <dbReference type="SAM" id="MobiDB-lite"/>
    </source>
</evidence>
<gene>
    <name evidence="2" type="ORF">SDJN03_26026</name>
</gene>
<keyword evidence="3" id="KW-1185">Reference proteome</keyword>
<reference evidence="2 3" key="1">
    <citation type="journal article" date="2021" name="Hortic Res">
        <title>The domestication of Cucurbita argyrosperma as revealed by the genome of its wild relative.</title>
        <authorList>
            <person name="Barrera-Redondo J."/>
            <person name="Sanchez-de la Vega G."/>
            <person name="Aguirre-Liguori J.A."/>
            <person name="Castellanos-Morales G."/>
            <person name="Gutierrez-Guerrero Y.T."/>
            <person name="Aguirre-Dugua X."/>
            <person name="Aguirre-Planter E."/>
            <person name="Tenaillon M.I."/>
            <person name="Lira-Saade R."/>
            <person name="Eguiarte L.E."/>
        </authorList>
    </citation>
    <scope>NUCLEOTIDE SEQUENCE [LARGE SCALE GENOMIC DNA]</scope>
    <source>
        <strain evidence="2">JBR-2021</strain>
    </source>
</reference>
<name>A0AAV6M458_9ROSI</name>
<feature type="non-terminal residue" evidence="2">
    <location>
        <position position="1"/>
    </location>
</feature>
<comment type="caution">
    <text evidence="2">The sequence shown here is derived from an EMBL/GenBank/DDBJ whole genome shotgun (WGS) entry which is preliminary data.</text>
</comment>
<protein>
    <submittedName>
        <fullName evidence="2">Uncharacterized protein</fullName>
    </submittedName>
</protein>
<dbReference type="AlphaFoldDB" id="A0AAV6M458"/>
<evidence type="ECO:0000313" key="2">
    <source>
        <dbReference type="EMBL" id="KAG6575387.1"/>
    </source>
</evidence>
<proteinExistence type="predicted"/>
<evidence type="ECO:0000313" key="3">
    <source>
        <dbReference type="Proteomes" id="UP000685013"/>
    </source>
</evidence>
<feature type="region of interest" description="Disordered" evidence="1">
    <location>
        <begin position="1"/>
        <end position="71"/>
    </location>
</feature>
<dbReference type="EMBL" id="JAGKQH010000017">
    <property type="protein sequence ID" value="KAG6575387.1"/>
    <property type="molecule type" value="Genomic_DNA"/>
</dbReference>
<organism evidence="2 3">
    <name type="scientific">Cucurbita argyrosperma subsp. sororia</name>
    <dbReference type="NCBI Taxonomy" id="37648"/>
    <lineage>
        <taxon>Eukaryota</taxon>
        <taxon>Viridiplantae</taxon>
        <taxon>Streptophyta</taxon>
        <taxon>Embryophyta</taxon>
        <taxon>Tracheophyta</taxon>
        <taxon>Spermatophyta</taxon>
        <taxon>Magnoliopsida</taxon>
        <taxon>eudicotyledons</taxon>
        <taxon>Gunneridae</taxon>
        <taxon>Pentapetalae</taxon>
        <taxon>rosids</taxon>
        <taxon>fabids</taxon>
        <taxon>Cucurbitales</taxon>
        <taxon>Cucurbitaceae</taxon>
        <taxon>Cucurbiteae</taxon>
        <taxon>Cucurbita</taxon>
    </lineage>
</organism>
<dbReference type="Proteomes" id="UP000685013">
    <property type="component" value="Chromosome 17"/>
</dbReference>
<feature type="compositionally biased region" description="Basic and acidic residues" evidence="1">
    <location>
        <begin position="1"/>
        <end position="12"/>
    </location>
</feature>
<sequence>MAVDDRDSDRGSCSRLVNLVPGWPENGNRRHKFRVKTKEKSADQQNPVRESGDGDGDGNGAPLPVPATVGR</sequence>